<feature type="domain" description="NmrA-like" evidence="3">
    <location>
        <begin position="6"/>
        <end position="284"/>
    </location>
</feature>
<dbReference type="Pfam" id="PF05368">
    <property type="entry name" value="NmrA"/>
    <property type="match status" value="1"/>
</dbReference>
<dbReference type="Gene3D" id="3.90.25.10">
    <property type="entry name" value="UDP-galactose 4-epimerase, domain 1"/>
    <property type="match status" value="1"/>
</dbReference>
<evidence type="ECO:0000313" key="4">
    <source>
        <dbReference type="EMBL" id="GIC87790.1"/>
    </source>
</evidence>
<evidence type="ECO:0000313" key="5">
    <source>
        <dbReference type="Proteomes" id="UP000036893"/>
    </source>
</evidence>
<dbReference type="Proteomes" id="UP000036893">
    <property type="component" value="Unassembled WGS sequence"/>
</dbReference>
<dbReference type="GO" id="GO:0005634">
    <property type="term" value="C:nucleus"/>
    <property type="evidence" value="ECO:0007669"/>
    <property type="project" value="TreeGrafter"/>
</dbReference>
<protein>
    <recommendedName>
        <fullName evidence="3">NmrA-like domain-containing protein</fullName>
    </recommendedName>
</protein>
<reference evidence="4" key="1">
    <citation type="journal article" date="2015" name="Genome Announc.">
        <title>Draft Genome Sequence of the Pathogenic Filamentous Fungus Aspergillus udagawae Strain IFM 46973T.</title>
        <authorList>
            <person name="Kusuya Y."/>
            <person name="Takahashi-Nakaguchi A."/>
            <person name="Takahashi H."/>
            <person name="Yaguchi T."/>
        </authorList>
    </citation>
    <scope>NUCLEOTIDE SEQUENCE</scope>
    <source>
        <strain evidence="4">IFM 46973</strain>
    </source>
</reference>
<evidence type="ECO:0000256" key="2">
    <source>
        <dbReference type="ARBA" id="ARBA00022857"/>
    </source>
</evidence>
<dbReference type="GeneID" id="66991657"/>
<organism evidence="4 5">
    <name type="scientific">Aspergillus udagawae</name>
    <dbReference type="NCBI Taxonomy" id="91492"/>
    <lineage>
        <taxon>Eukaryota</taxon>
        <taxon>Fungi</taxon>
        <taxon>Dikarya</taxon>
        <taxon>Ascomycota</taxon>
        <taxon>Pezizomycotina</taxon>
        <taxon>Eurotiomycetes</taxon>
        <taxon>Eurotiomycetidae</taxon>
        <taxon>Eurotiales</taxon>
        <taxon>Aspergillaceae</taxon>
        <taxon>Aspergillus</taxon>
        <taxon>Aspergillus subgen. Fumigati</taxon>
    </lineage>
</organism>
<dbReference type="PANTHER" id="PTHR42748:SF7">
    <property type="entry name" value="NMRA LIKE REDOX SENSOR 1-RELATED"/>
    <property type="match status" value="1"/>
</dbReference>
<dbReference type="InterPro" id="IPR036291">
    <property type="entry name" value="NAD(P)-bd_dom_sf"/>
</dbReference>
<proteinExistence type="inferred from homology"/>
<comment type="similarity">
    <text evidence="1">Belongs to the NmrA-type oxidoreductase family.</text>
</comment>
<dbReference type="PANTHER" id="PTHR42748">
    <property type="entry name" value="NITROGEN METABOLITE REPRESSION PROTEIN NMRA FAMILY MEMBER"/>
    <property type="match status" value="1"/>
</dbReference>
<evidence type="ECO:0000256" key="1">
    <source>
        <dbReference type="ARBA" id="ARBA00006328"/>
    </source>
</evidence>
<dbReference type="RefSeq" id="XP_043145056.1">
    <property type="nucleotide sequence ID" value="XM_043289121.1"/>
</dbReference>
<gene>
    <name evidence="4" type="ORF">Aud_004181</name>
</gene>
<reference evidence="4" key="2">
    <citation type="submission" date="2021-01" db="EMBL/GenBank/DDBJ databases">
        <title>Pan-genome distribution and transcriptional activeness of fungal secondary metabolism genes in Aspergillus section Fumigati.</title>
        <authorList>
            <person name="Takahashi H."/>
            <person name="Umemura M."/>
            <person name="Ninomiya A."/>
            <person name="Kusuya Y."/>
            <person name="Urayama S."/>
            <person name="Shimizu M."/>
            <person name="Watanabe A."/>
            <person name="Kamei K."/>
            <person name="Yaguchi T."/>
            <person name="Hagiwara D."/>
        </authorList>
    </citation>
    <scope>NUCLEOTIDE SEQUENCE</scope>
    <source>
        <strain evidence="4">IFM 46973</strain>
    </source>
</reference>
<sequence length="333" mass="36527">MTVTTPLITVFGSTGNQGGAVARSLLQNPSFKVRALTRDPNSSASRALAERGAEVHQADGFSSESMLKAFAGSWGAFVNINSDDKAFKLNGLSEFDMGKTIVDSAAQAGVRHFIFSTGPDCLTLTGGKVKMNAADMKYKIEQYARNISCFETVSFICASWFFENFLAEEIAPVFGGFPFIPDAEGYLTLVAPKWGGKEDVPFISISDDFGDIVQGMFLDPIAVNGQVIHGCSDICSFEDLVSTFEKTSGRKSRFRPLPSWEAFNTFGIPELDDTKAMFGFTQNNQGRYFGPEPSEKDTPGKLKLKTAVALGRLGDEQQLMTVERWFQKHFPFQ</sequence>
<dbReference type="CDD" id="cd05251">
    <property type="entry name" value="NmrA_like_SDR_a"/>
    <property type="match status" value="1"/>
</dbReference>
<accession>A0A8E0UZL4</accession>
<evidence type="ECO:0000259" key="3">
    <source>
        <dbReference type="Pfam" id="PF05368"/>
    </source>
</evidence>
<dbReference type="AlphaFoldDB" id="A0A8E0UZL4"/>
<dbReference type="Gene3D" id="3.40.50.720">
    <property type="entry name" value="NAD(P)-binding Rossmann-like Domain"/>
    <property type="match status" value="1"/>
</dbReference>
<dbReference type="InterPro" id="IPR008030">
    <property type="entry name" value="NmrA-like"/>
</dbReference>
<name>A0A8E0UZL4_9EURO</name>
<keyword evidence="2" id="KW-0521">NADP</keyword>
<comment type="caution">
    <text evidence="4">The sequence shown here is derived from an EMBL/GenBank/DDBJ whole genome shotgun (WGS) entry which is preliminary data.</text>
</comment>
<dbReference type="SUPFAM" id="SSF51735">
    <property type="entry name" value="NAD(P)-binding Rossmann-fold domains"/>
    <property type="match status" value="1"/>
</dbReference>
<dbReference type="InterPro" id="IPR051164">
    <property type="entry name" value="NmrA-like_oxidored"/>
</dbReference>
<dbReference type="EMBL" id="BBXM02000003">
    <property type="protein sequence ID" value="GIC87790.1"/>
    <property type="molecule type" value="Genomic_DNA"/>
</dbReference>